<evidence type="ECO:0000313" key="3">
    <source>
        <dbReference type="Proteomes" id="UP000245207"/>
    </source>
</evidence>
<keyword evidence="2" id="KW-0548">Nucleotidyltransferase</keyword>
<evidence type="ECO:0000313" key="2">
    <source>
        <dbReference type="EMBL" id="PWA64577.1"/>
    </source>
</evidence>
<sequence length="299" mass="35170">MDGVNGIKIKIRHYVINIIGDGKSTSIWHDTWGNHEVLGNIVPKAYRYAARMDDNLTVADMIENDNWLWPNSWVQAIPMLAATTVPKLNNDQPDKVQWKKSNGELTKFSVKTVWEDMRNQGQQVKWNKLVWYSQGVPRHSFLLWLAIKERLHTQDRLMLWNPNMNLMCQLCSKCNDSHNHLFFNCDYSKEVWRVLKRRIKANNGDNEWRNVIDRMSDMPCNINIRSVVRKMVLATCVYHIWRERNARIFTSEKQSHTELVKVIEDNVRLQLLSIQVKKSKEVEAVAVEWGPGVQFKFHN</sequence>
<feature type="domain" description="Reverse transcriptase zinc-binding" evidence="1">
    <location>
        <begin position="108"/>
        <end position="192"/>
    </location>
</feature>
<keyword evidence="3" id="KW-1185">Reference proteome</keyword>
<protein>
    <submittedName>
        <fullName evidence="2">Reverse transcriptase zinc-binding domain-containing protein</fullName>
    </submittedName>
</protein>
<comment type="caution">
    <text evidence="2">The sequence shown here is derived from an EMBL/GenBank/DDBJ whole genome shotgun (WGS) entry which is preliminary data.</text>
</comment>
<keyword evidence="2" id="KW-0695">RNA-directed DNA polymerase</keyword>
<organism evidence="2 3">
    <name type="scientific">Artemisia annua</name>
    <name type="common">Sweet wormwood</name>
    <dbReference type="NCBI Taxonomy" id="35608"/>
    <lineage>
        <taxon>Eukaryota</taxon>
        <taxon>Viridiplantae</taxon>
        <taxon>Streptophyta</taxon>
        <taxon>Embryophyta</taxon>
        <taxon>Tracheophyta</taxon>
        <taxon>Spermatophyta</taxon>
        <taxon>Magnoliopsida</taxon>
        <taxon>eudicotyledons</taxon>
        <taxon>Gunneridae</taxon>
        <taxon>Pentapetalae</taxon>
        <taxon>asterids</taxon>
        <taxon>campanulids</taxon>
        <taxon>Asterales</taxon>
        <taxon>Asteraceae</taxon>
        <taxon>Asteroideae</taxon>
        <taxon>Anthemideae</taxon>
        <taxon>Artemisiinae</taxon>
        <taxon>Artemisia</taxon>
    </lineage>
</organism>
<dbReference type="GO" id="GO:0003964">
    <property type="term" value="F:RNA-directed DNA polymerase activity"/>
    <property type="evidence" value="ECO:0007669"/>
    <property type="project" value="UniProtKB-KW"/>
</dbReference>
<dbReference type="OrthoDB" id="1748554at2759"/>
<reference evidence="2 3" key="1">
    <citation type="journal article" date="2018" name="Mol. Plant">
        <title>The genome of Artemisia annua provides insight into the evolution of Asteraceae family and artemisinin biosynthesis.</title>
        <authorList>
            <person name="Shen Q."/>
            <person name="Zhang L."/>
            <person name="Liao Z."/>
            <person name="Wang S."/>
            <person name="Yan T."/>
            <person name="Shi P."/>
            <person name="Liu M."/>
            <person name="Fu X."/>
            <person name="Pan Q."/>
            <person name="Wang Y."/>
            <person name="Lv Z."/>
            <person name="Lu X."/>
            <person name="Zhang F."/>
            <person name="Jiang W."/>
            <person name="Ma Y."/>
            <person name="Chen M."/>
            <person name="Hao X."/>
            <person name="Li L."/>
            <person name="Tang Y."/>
            <person name="Lv G."/>
            <person name="Zhou Y."/>
            <person name="Sun X."/>
            <person name="Brodelius P.E."/>
            <person name="Rose J.K.C."/>
            <person name="Tang K."/>
        </authorList>
    </citation>
    <scope>NUCLEOTIDE SEQUENCE [LARGE SCALE GENOMIC DNA]</scope>
    <source>
        <strain evidence="3">cv. Huhao1</strain>
        <tissue evidence="2">Leaf</tissue>
    </source>
</reference>
<dbReference type="PANTHER" id="PTHR33116">
    <property type="entry name" value="REVERSE TRANSCRIPTASE ZINC-BINDING DOMAIN-CONTAINING PROTEIN-RELATED-RELATED"/>
    <property type="match status" value="1"/>
</dbReference>
<gene>
    <name evidence="2" type="ORF">CTI12_AA341940</name>
</gene>
<dbReference type="STRING" id="35608.A0A2U1MTK6"/>
<keyword evidence="2" id="KW-0808">Transferase</keyword>
<accession>A0A2U1MTK6</accession>
<name>A0A2U1MTK6_ARTAN</name>
<dbReference type="EMBL" id="PKPP01004396">
    <property type="protein sequence ID" value="PWA64577.1"/>
    <property type="molecule type" value="Genomic_DNA"/>
</dbReference>
<proteinExistence type="predicted"/>
<dbReference type="Proteomes" id="UP000245207">
    <property type="component" value="Unassembled WGS sequence"/>
</dbReference>
<evidence type="ECO:0000259" key="1">
    <source>
        <dbReference type="Pfam" id="PF13966"/>
    </source>
</evidence>
<dbReference type="PANTHER" id="PTHR33116:SF84">
    <property type="entry name" value="RNA-DIRECTED DNA POLYMERASE"/>
    <property type="match status" value="1"/>
</dbReference>
<dbReference type="InterPro" id="IPR026960">
    <property type="entry name" value="RVT-Znf"/>
</dbReference>
<dbReference type="AlphaFoldDB" id="A0A2U1MTK6"/>
<dbReference type="Pfam" id="PF13966">
    <property type="entry name" value="zf-RVT"/>
    <property type="match status" value="1"/>
</dbReference>